<feature type="compositionally biased region" description="Basic and acidic residues" evidence="1">
    <location>
        <begin position="127"/>
        <end position="136"/>
    </location>
</feature>
<reference evidence="2" key="2">
    <citation type="journal article" date="2024" name="Plant">
        <title>Genomic evolution and insights into agronomic trait innovations of Sesamum species.</title>
        <authorList>
            <person name="Miao H."/>
            <person name="Wang L."/>
            <person name="Qu L."/>
            <person name="Liu H."/>
            <person name="Sun Y."/>
            <person name="Le M."/>
            <person name="Wang Q."/>
            <person name="Wei S."/>
            <person name="Zheng Y."/>
            <person name="Lin W."/>
            <person name="Duan Y."/>
            <person name="Cao H."/>
            <person name="Xiong S."/>
            <person name="Wang X."/>
            <person name="Wei L."/>
            <person name="Li C."/>
            <person name="Ma Q."/>
            <person name="Ju M."/>
            <person name="Zhao R."/>
            <person name="Li G."/>
            <person name="Mu C."/>
            <person name="Tian Q."/>
            <person name="Mei H."/>
            <person name="Zhang T."/>
            <person name="Gao T."/>
            <person name="Zhang H."/>
        </authorList>
    </citation>
    <scope>NUCLEOTIDE SEQUENCE</scope>
    <source>
        <strain evidence="2">KEN1</strain>
    </source>
</reference>
<dbReference type="CDD" id="cd00303">
    <property type="entry name" value="retropepsin_like"/>
    <property type="match status" value="1"/>
</dbReference>
<feature type="region of interest" description="Disordered" evidence="1">
    <location>
        <begin position="582"/>
        <end position="615"/>
    </location>
</feature>
<dbReference type="Gene3D" id="2.40.70.10">
    <property type="entry name" value="Acid Proteases"/>
    <property type="match status" value="1"/>
</dbReference>
<feature type="region of interest" description="Disordered" evidence="1">
    <location>
        <begin position="99"/>
        <end position="140"/>
    </location>
</feature>
<reference evidence="2" key="1">
    <citation type="submission" date="2020-06" db="EMBL/GenBank/DDBJ databases">
        <authorList>
            <person name="Li T."/>
            <person name="Hu X."/>
            <person name="Zhang T."/>
            <person name="Song X."/>
            <person name="Zhang H."/>
            <person name="Dai N."/>
            <person name="Sheng W."/>
            <person name="Hou X."/>
            <person name="Wei L."/>
        </authorList>
    </citation>
    <scope>NUCLEOTIDE SEQUENCE</scope>
    <source>
        <strain evidence="2">KEN1</strain>
        <tissue evidence="2">Leaf</tissue>
    </source>
</reference>
<dbReference type="AlphaFoldDB" id="A0AAW2XWA0"/>
<comment type="caution">
    <text evidence="2">The sequence shown here is derived from an EMBL/GenBank/DDBJ whole genome shotgun (WGS) entry which is preliminary data.</text>
</comment>
<dbReference type="InterPro" id="IPR021109">
    <property type="entry name" value="Peptidase_aspartic_dom_sf"/>
</dbReference>
<feature type="compositionally biased region" description="Basic and acidic residues" evidence="1">
    <location>
        <begin position="582"/>
        <end position="594"/>
    </location>
</feature>
<sequence length="628" mass="68960">MENPNQTADKQKGVAAPIGTRALQVMTGAPPPPVVTGSTPAALPQASLSPRIMGPTADPHRRSTSSDTSTEELSPALLGAIQQIVAAALREHVSVAAPPRLAPPPEAEVLEEDGEEEAPVPVLPAGRRRDIPRPEPPEVPPQWLARLEHLQKGLQDVKYQIEGAPEDERQGVLFTDTVMADKFPLNCRTPAIAEYDGTTDPMEHLSHFENAALLYRYTDGIKCRVFITTFARAAQQWFNQLPVALSETFKNSKDDEPLKEYLQRFNAAALEVPAATQEVKASTFSQGLLDGDFFKSLAKKLVAKFDALLARAAKYINMEEAQAAKKETRGEKRKEIKEETPSKKPRVDLRERKPPFQRVNAVYTPLTIPITQAFMAVEEKGLITRHRRTLRQRLPPGTEVTSSGAHQISIKEVLDVETMEDAPLIQFGRAERSGPQTMHNDALVITAILANYEVGRISIDSGSSADILFGEAYDQMQLGDVSLEKVNTSLYGFAGEVVHLRGMVSLPLTIGRGTARNTCLLKFIVVDIPSAYNVILGRPTLNTFQAVISTYHMKIKFPTPGGIEEVQGDPLQSRRCYVDAVRRGEKRGGDDTQDKAPPNKKGKAPEKKISKATETPAKVQLAEELLNI</sequence>
<evidence type="ECO:0000313" key="2">
    <source>
        <dbReference type="EMBL" id="KAL0457910.1"/>
    </source>
</evidence>
<evidence type="ECO:0008006" key="3">
    <source>
        <dbReference type="Google" id="ProtNLM"/>
    </source>
</evidence>
<organism evidence="2">
    <name type="scientific">Sesamum latifolium</name>
    <dbReference type="NCBI Taxonomy" id="2727402"/>
    <lineage>
        <taxon>Eukaryota</taxon>
        <taxon>Viridiplantae</taxon>
        <taxon>Streptophyta</taxon>
        <taxon>Embryophyta</taxon>
        <taxon>Tracheophyta</taxon>
        <taxon>Spermatophyta</taxon>
        <taxon>Magnoliopsida</taxon>
        <taxon>eudicotyledons</taxon>
        <taxon>Gunneridae</taxon>
        <taxon>Pentapetalae</taxon>
        <taxon>asterids</taxon>
        <taxon>lamiids</taxon>
        <taxon>Lamiales</taxon>
        <taxon>Pedaliaceae</taxon>
        <taxon>Sesamum</taxon>
    </lineage>
</organism>
<proteinExistence type="predicted"/>
<dbReference type="EMBL" id="JACGWN010000002">
    <property type="protein sequence ID" value="KAL0457910.1"/>
    <property type="molecule type" value="Genomic_DNA"/>
</dbReference>
<feature type="region of interest" description="Disordered" evidence="1">
    <location>
        <begin position="322"/>
        <end position="351"/>
    </location>
</feature>
<gene>
    <name evidence="2" type="ORF">Slati_0418200</name>
</gene>
<accession>A0AAW2XWA0</accession>
<protein>
    <recommendedName>
        <fullName evidence="3">Retrotransposon gag domain-containing protein</fullName>
    </recommendedName>
</protein>
<feature type="compositionally biased region" description="Acidic residues" evidence="1">
    <location>
        <begin position="108"/>
        <end position="118"/>
    </location>
</feature>
<name>A0AAW2XWA0_9LAMI</name>
<evidence type="ECO:0000256" key="1">
    <source>
        <dbReference type="SAM" id="MobiDB-lite"/>
    </source>
</evidence>
<feature type="region of interest" description="Disordered" evidence="1">
    <location>
        <begin position="1"/>
        <end position="74"/>
    </location>
</feature>
<dbReference type="PANTHER" id="PTHR33240:SF15">
    <property type="entry name" value="GAG-PRO-LIKE PROTEIN"/>
    <property type="match status" value="1"/>
</dbReference>
<dbReference type="PANTHER" id="PTHR33240">
    <property type="entry name" value="OS08G0508500 PROTEIN"/>
    <property type="match status" value="1"/>
</dbReference>